<feature type="transmembrane region" description="Helical" evidence="2">
    <location>
        <begin position="622"/>
        <end position="646"/>
    </location>
</feature>
<organism evidence="3 4">
    <name type="scientific">Byssochlamys spectabilis</name>
    <name type="common">Paecilomyces variotii</name>
    <dbReference type="NCBI Taxonomy" id="264951"/>
    <lineage>
        <taxon>Eukaryota</taxon>
        <taxon>Fungi</taxon>
        <taxon>Dikarya</taxon>
        <taxon>Ascomycota</taxon>
        <taxon>Pezizomycotina</taxon>
        <taxon>Eurotiomycetes</taxon>
        <taxon>Eurotiomycetidae</taxon>
        <taxon>Eurotiales</taxon>
        <taxon>Thermoascaceae</taxon>
        <taxon>Paecilomyces</taxon>
    </lineage>
</organism>
<keyword evidence="2" id="KW-0472">Membrane</keyword>
<evidence type="ECO:0000313" key="3">
    <source>
        <dbReference type="EMBL" id="RWQ93524.1"/>
    </source>
</evidence>
<feature type="compositionally biased region" description="Basic and acidic residues" evidence="1">
    <location>
        <begin position="30"/>
        <end position="52"/>
    </location>
</feature>
<keyword evidence="2" id="KW-0812">Transmembrane</keyword>
<dbReference type="VEuPathDB" id="FungiDB:C8Q69DRAFT_326598"/>
<proteinExistence type="predicted"/>
<dbReference type="GeneID" id="39596702"/>
<reference evidence="3 4" key="1">
    <citation type="journal article" date="2018" name="Front. Microbiol.">
        <title>Genomic and genetic insights into a cosmopolitan fungus, Paecilomyces variotii (Eurotiales).</title>
        <authorList>
            <person name="Urquhart A.S."/>
            <person name="Mondo S.J."/>
            <person name="Makela M.R."/>
            <person name="Hane J.K."/>
            <person name="Wiebenga A."/>
            <person name="He G."/>
            <person name="Mihaltcheva S."/>
            <person name="Pangilinan J."/>
            <person name="Lipzen A."/>
            <person name="Barry K."/>
            <person name="de Vries R.P."/>
            <person name="Grigoriev I.V."/>
            <person name="Idnurm A."/>
        </authorList>
    </citation>
    <scope>NUCLEOTIDE SEQUENCE [LARGE SCALE GENOMIC DNA]</scope>
    <source>
        <strain evidence="3 4">CBS 101075</strain>
    </source>
</reference>
<dbReference type="Proteomes" id="UP000283841">
    <property type="component" value="Unassembled WGS sequence"/>
</dbReference>
<evidence type="ECO:0000256" key="1">
    <source>
        <dbReference type="SAM" id="MobiDB-lite"/>
    </source>
</evidence>
<protein>
    <submittedName>
        <fullName evidence="3">Proline-rich protein</fullName>
    </submittedName>
</protein>
<dbReference type="EMBL" id="RCNU01000009">
    <property type="protein sequence ID" value="RWQ93524.1"/>
    <property type="molecule type" value="Genomic_DNA"/>
</dbReference>
<evidence type="ECO:0000256" key="2">
    <source>
        <dbReference type="SAM" id="Phobius"/>
    </source>
</evidence>
<evidence type="ECO:0000313" key="4">
    <source>
        <dbReference type="Proteomes" id="UP000283841"/>
    </source>
</evidence>
<feature type="region of interest" description="Disordered" evidence="1">
    <location>
        <begin position="548"/>
        <end position="580"/>
    </location>
</feature>
<comment type="caution">
    <text evidence="3">The sequence shown here is derived from an EMBL/GenBank/DDBJ whole genome shotgun (WGS) entry which is preliminary data.</text>
</comment>
<feature type="compositionally biased region" description="Polar residues" evidence="1">
    <location>
        <begin position="111"/>
        <end position="142"/>
    </location>
</feature>
<dbReference type="RefSeq" id="XP_028483169.1">
    <property type="nucleotide sequence ID" value="XM_028627425.1"/>
</dbReference>
<sequence>MSPAAQFQLFPPSSPKRSGTDPFLRASRRRKEEEKPHSPVSSEEIKASKDTEAVLLRIIEETNSIQPPQRVHLKSSTSPAKAPEPSLPSKPAEPDRGFGGPKSHSEKKTSPESYTAKSSSTTLVAGSVGVSQHRTTSPQSDSRSPESPFVPIRSIFPRYNPDLPLSEQNYYPVDIEPVNASRGQDRLAVSQPAEIDFVLGPKTVPASVMNFPDDALDNATIHYSSAEDLEVLWEIANGQKPQNRAGTFNLRVTRIDPATFTFGDPHVPFYAMQTFSTNELAITRTYPRKPNKSVPVMMLNLEDRNRRQPPNDGLLTLIFSRLAAMLAVDQAAELSRQNRLAPTEAVEVETDAIRRAVAHESCRLVWNNNQKRYELRHPALAKRKIAALVGHDGIPLSPVQTRDPGTLHITVYRPSEDGSGTRQPPIIVVTNPVSDSAVEAAHLAASPRTSTLPLTDVDDPLASLDFGTMTLSISAGLIAATIPSLYAVDSLVAAILAVAVSDEATNHMLADMELYGSDQRPQRRSIMSSASSDTRYTGKFFTTLAERDDARDKTDPVSPIKSTKTKGKDNDRRSSRFWGRSKSKKKQIVVDEIDLEKYGRYGKGSSREGEKLPGPTRAVLRFLFWSLGLVIKGLTVTAKMLAWLLVNITRCVTSEKF</sequence>
<dbReference type="AlphaFoldDB" id="A0A443HP24"/>
<gene>
    <name evidence="3" type="ORF">C8Q69DRAFT_326598</name>
</gene>
<accession>A0A443HP24</accession>
<keyword evidence="2" id="KW-1133">Transmembrane helix</keyword>
<keyword evidence="4" id="KW-1185">Reference proteome</keyword>
<name>A0A443HP24_BYSSP</name>
<feature type="region of interest" description="Disordered" evidence="1">
    <location>
        <begin position="1"/>
        <end position="153"/>
    </location>
</feature>
<dbReference type="STRING" id="264951.A0A443HP24"/>